<feature type="domain" description="PpiC" evidence="2">
    <location>
        <begin position="229"/>
        <end position="333"/>
    </location>
</feature>
<dbReference type="Pfam" id="PF00639">
    <property type="entry name" value="Rotamase"/>
    <property type="match status" value="2"/>
</dbReference>
<evidence type="ECO:0000259" key="2">
    <source>
        <dbReference type="PROSITE" id="PS50198"/>
    </source>
</evidence>
<dbReference type="PANTHER" id="PTHR47245:SF2">
    <property type="entry name" value="PEPTIDYL-PROLYL CIS-TRANS ISOMERASE HP_0175-RELATED"/>
    <property type="match status" value="1"/>
</dbReference>
<dbReference type="Gene3D" id="3.10.50.40">
    <property type="match status" value="2"/>
</dbReference>
<keyword evidence="1" id="KW-0697">Rotamase</keyword>
<dbReference type="RefSeq" id="WP_127821610.1">
    <property type="nucleotide sequence ID" value="NZ_RWGX02000008.1"/>
</dbReference>
<feature type="domain" description="PpiC" evidence="2">
    <location>
        <begin position="122"/>
        <end position="224"/>
    </location>
</feature>
<dbReference type="PANTHER" id="PTHR47245">
    <property type="entry name" value="PEPTIDYLPROLYL ISOMERASE"/>
    <property type="match status" value="1"/>
</dbReference>
<reference evidence="3" key="1">
    <citation type="submission" date="2018-12" db="EMBL/GenBank/DDBJ databases">
        <title>Draft genome sequence of Flaovobacterium columnare BGFS27 isolated from channel catfish in Alabama.</title>
        <authorList>
            <person name="Cai W."/>
            <person name="Arias C."/>
        </authorList>
    </citation>
    <scope>NUCLEOTIDE SEQUENCE [LARGE SCALE GENOMIC DNA]</scope>
    <source>
        <strain evidence="3">BGFS27</strain>
    </source>
</reference>
<dbReference type="PROSITE" id="PS50198">
    <property type="entry name" value="PPIC_PPIASE_2"/>
    <property type="match status" value="2"/>
</dbReference>
<evidence type="ECO:0000256" key="1">
    <source>
        <dbReference type="PROSITE-ProRule" id="PRU00278"/>
    </source>
</evidence>
<proteinExistence type="predicted"/>
<dbReference type="InterPro" id="IPR050245">
    <property type="entry name" value="PrsA_foldase"/>
</dbReference>
<accession>A0AA94JPC7</accession>
<dbReference type="InterPro" id="IPR000297">
    <property type="entry name" value="PPIase_PpiC"/>
</dbReference>
<dbReference type="InterPro" id="IPR046357">
    <property type="entry name" value="PPIase_dom_sf"/>
</dbReference>
<sequence>MNLKQFLTTALLIISTTGFSQNLNKDILFTIDDKPYYTDEFLRVYNKNIDLVKDESQKDLNAYLDLYVAYKLKINKANKLELQNGTQYKNELRSYRNQLAKNYTSDTKVTKALIDEAYTRIQKEVKASHILILCDENATPEDTLKAYKQIQEVRNKALKGESFESLAIQYSQDPSAKENKGNLGYFSAFRMVYPFESAAYKTKIEEISMPVRTRFGYHLLKVQDIRENRGEVTVAHIMILRPQNNTDADIIKSKNSIYDIYSKLKQGENFATLANQYSEDKSSAPKGGTLPRFSSGQLSSDIFEDKAFELKKIGDYSEPFESQFGWHIVKLIDKHPIKKLQEMERELDTKIRKDDRSKIIVSALTSKLRQKYSVKRNEKMFLEIKNIITDSYYNPEWQMPENKKQLFDKELVKIADKSIEGTLFINELNSQQKIKTKIKPIEKLIDQAYSNFIDNQLNIYYNENLEKEFPEFANIVEEYRDGLLLFDLMEKEIWNKAKQDTIGLKKYFQENKLKYQWKNRAEVITVSSTNEEFVKKAQKLLKENATIDVLKEKLNTKEIINVIPKKEIVEEGNNPNIILKEGVTKIYKEKEYFYVTKVLKILPARQKELEETKGKVISDYQQFLEDNWVSELKKEFKVNINNNVFEKLKTSK</sequence>
<dbReference type="SUPFAM" id="SSF54534">
    <property type="entry name" value="FKBP-like"/>
    <property type="match status" value="2"/>
</dbReference>
<protein>
    <submittedName>
        <fullName evidence="3">Peptidyl-prolyl cis-trans isomerase</fullName>
    </submittedName>
</protein>
<evidence type="ECO:0000313" key="3">
    <source>
        <dbReference type="EMBL" id="RVU89352.1"/>
    </source>
</evidence>
<dbReference type="GO" id="GO:0003755">
    <property type="term" value="F:peptidyl-prolyl cis-trans isomerase activity"/>
    <property type="evidence" value="ECO:0007669"/>
    <property type="project" value="UniProtKB-KW"/>
</dbReference>
<organism evidence="3">
    <name type="scientific">Flavobacterium columnare</name>
    <dbReference type="NCBI Taxonomy" id="996"/>
    <lineage>
        <taxon>Bacteria</taxon>
        <taxon>Pseudomonadati</taxon>
        <taxon>Bacteroidota</taxon>
        <taxon>Flavobacteriia</taxon>
        <taxon>Flavobacteriales</taxon>
        <taxon>Flavobacteriaceae</taxon>
        <taxon>Flavobacterium</taxon>
    </lineage>
</organism>
<keyword evidence="1 3" id="KW-0413">Isomerase</keyword>
<comment type="caution">
    <text evidence="3">The sequence shown here is derived from an EMBL/GenBank/DDBJ whole genome shotgun (WGS) entry which is preliminary data.</text>
</comment>
<gene>
    <name evidence="3" type="ORF">EJB19_00450</name>
</gene>
<dbReference type="EMBL" id="RWGX01000002">
    <property type="protein sequence ID" value="RVU89352.1"/>
    <property type="molecule type" value="Genomic_DNA"/>
</dbReference>
<dbReference type="AlphaFoldDB" id="A0AA94JPC7"/>
<name>A0AA94JPC7_9FLAO</name>